<protein>
    <submittedName>
        <fullName evidence="1">Uncharacterized protein</fullName>
    </submittedName>
</protein>
<evidence type="ECO:0000313" key="1">
    <source>
        <dbReference type="EMBL" id="MFD2868852.1"/>
    </source>
</evidence>
<dbReference type="EMBL" id="JBHUOR010000045">
    <property type="protein sequence ID" value="MFD2868852.1"/>
    <property type="molecule type" value="Genomic_DNA"/>
</dbReference>
<comment type="caution">
    <text evidence="1">The sequence shown here is derived from an EMBL/GenBank/DDBJ whole genome shotgun (WGS) entry which is preliminary data.</text>
</comment>
<reference evidence="2" key="1">
    <citation type="journal article" date="2019" name="Int. J. Syst. Evol. Microbiol.">
        <title>The Global Catalogue of Microorganisms (GCM) 10K type strain sequencing project: providing services to taxonomists for standard genome sequencing and annotation.</title>
        <authorList>
            <consortium name="The Broad Institute Genomics Platform"/>
            <consortium name="The Broad Institute Genome Sequencing Center for Infectious Disease"/>
            <person name="Wu L."/>
            <person name="Ma J."/>
        </authorList>
    </citation>
    <scope>NUCLEOTIDE SEQUENCE [LARGE SCALE GENOMIC DNA]</scope>
    <source>
        <strain evidence="2">KCTC 33522</strain>
    </source>
</reference>
<accession>A0ABW5Y0T2</accession>
<name>A0ABW5Y0T2_9BACL</name>
<keyword evidence="2" id="KW-1185">Reference proteome</keyword>
<proteinExistence type="predicted"/>
<dbReference type="Proteomes" id="UP001597568">
    <property type="component" value="Unassembled WGS sequence"/>
</dbReference>
<organism evidence="1 2">
    <name type="scientific">Kurthia populi</name>
    <dbReference type="NCBI Taxonomy" id="1562132"/>
    <lineage>
        <taxon>Bacteria</taxon>
        <taxon>Bacillati</taxon>
        <taxon>Bacillota</taxon>
        <taxon>Bacilli</taxon>
        <taxon>Bacillales</taxon>
        <taxon>Caryophanaceae</taxon>
        <taxon>Kurthia</taxon>
    </lineage>
</organism>
<evidence type="ECO:0000313" key="2">
    <source>
        <dbReference type="Proteomes" id="UP001597568"/>
    </source>
</evidence>
<dbReference type="RefSeq" id="WP_158621038.1">
    <property type="nucleotide sequence ID" value="NZ_JBHUOR010000045.1"/>
</dbReference>
<sequence>MLDKDEARLDSLILTIEKRLNHFEKNISHMQKKIAELKTIQNQRIEPSNKLWRTTAV</sequence>
<gene>
    <name evidence="1" type="ORF">ACFSY7_10080</name>
</gene>